<dbReference type="SUPFAM" id="SSF81273">
    <property type="entry name" value="H-NS histone-like proteins"/>
    <property type="match status" value="1"/>
</dbReference>
<accession>A0A370E102</accession>
<evidence type="ECO:0000256" key="3">
    <source>
        <dbReference type="ARBA" id="ARBA00022490"/>
    </source>
</evidence>
<dbReference type="GO" id="GO:0000976">
    <property type="term" value="F:transcription cis-regulatory region binding"/>
    <property type="evidence" value="ECO:0007669"/>
    <property type="project" value="TreeGrafter"/>
</dbReference>
<dbReference type="EMBL" id="QFXD01000019">
    <property type="protein sequence ID" value="RDH93272.1"/>
    <property type="molecule type" value="Genomic_DNA"/>
</dbReference>
<reference evidence="7 8" key="1">
    <citation type="journal article" date="2018" name="ISME J.">
        <title>Endosymbiont genomes yield clues of tubeworm success.</title>
        <authorList>
            <person name="Li Y."/>
            <person name="Liles M.R."/>
            <person name="Halanych K.M."/>
        </authorList>
    </citation>
    <scope>NUCLEOTIDE SEQUENCE [LARGE SCALE GENOMIC DNA]</scope>
    <source>
        <strain evidence="7">A1422</strain>
    </source>
</reference>
<organism evidence="7 8">
    <name type="scientific">endosymbiont of Lamellibrachia luymesi</name>
    <dbReference type="NCBI Taxonomy" id="2200907"/>
    <lineage>
        <taxon>Bacteria</taxon>
        <taxon>Pseudomonadati</taxon>
        <taxon>Pseudomonadota</taxon>
        <taxon>Gammaproteobacteria</taxon>
        <taxon>sulfur-oxidizing symbionts</taxon>
    </lineage>
</organism>
<dbReference type="GO" id="GO:0009295">
    <property type="term" value="C:nucleoid"/>
    <property type="evidence" value="ECO:0007669"/>
    <property type="project" value="UniProtKB-SubCell"/>
</dbReference>
<dbReference type="InterPro" id="IPR037150">
    <property type="entry name" value="H-NS_C_dom_sf"/>
</dbReference>
<comment type="caution">
    <text evidence="7">The sequence shown here is derived from an EMBL/GenBank/DDBJ whole genome shotgun (WGS) entry which is preliminary data.</text>
</comment>
<dbReference type="GO" id="GO:0003680">
    <property type="term" value="F:minor groove of adenine-thymine-rich DNA binding"/>
    <property type="evidence" value="ECO:0007669"/>
    <property type="project" value="TreeGrafter"/>
</dbReference>
<proteinExistence type="inferred from homology"/>
<evidence type="ECO:0000256" key="2">
    <source>
        <dbReference type="ARBA" id="ARBA00010610"/>
    </source>
</evidence>
<gene>
    <name evidence="7" type="ORF">DIZ79_01205</name>
</gene>
<name>A0A370E102_9GAMM</name>
<dbReference type="GO" id="GO:0003681">
    <property type="term" value="F:bent DNA binding"/>
    <property type="evidence" value="ECO:0007669"/>
    <property type="project" value="TreeGrafter"/>
</dbReference>
<dbReference type="PANTHER" id="PTHR38097:SF2">
    <property type="entry name" value="DNA-BINDING PROTEIN STPA"/>
    <property type="match status" value="1"/>
</dbReference>
<dbReference type="GO" id="GO:0032993">
    <property type="term" value="C:protein-DNA complex"/>
    <property type="evidence" value="ECO:0007669"/>
    <property type="project" value="TreeGrafter"/>
</dbReference>
<evidence type="ECO:0000313" key="8">
    <source>
        <dbReference type="Proteomes" id="UP000255508"/>
    </source>
</evidence>
<dbReference type="InterPro" id="IPR027444">
    <property type="entry name" value="H-NS_C_dom"/>
</dbReference>
<sequence length="106" mass="12356">MNIQELETEEITRLISDLNSELKIRIEKEKDKFLDEIREKADFFGVSVEDLIVEACEPKKRKTGKVKPKYQNPNNQAETWTGRGHKPKWIVAQLENGKQLDDMLIS</sequence>
<evidence type="ECO:0000256" key="5">
    <source>
        <dbReference type="SAM" id="MobiDB-lite"/>
    </source>
</evidence>
<evidence type="ECO:0000256" key="4">
    <source>
        <dbReference type="ARBA" id="ARBA00023125"/>
    </source>
</evidence>
<dbReference type="Proteomes" id="UP000255508">
    <property type="component" value="Unassembled WGS sequence"/>
</dbReference>
<dbReference type="PANTHER" id="PTHR38097">
    <property type="match status" value="1"/>
</dbReference>
<dbReference type="Pfam" id="PF00816">
    <property type="entry name" value="Histone_HNS"/>
    <property type="match status" value="1"/>
</dbReference>
<keyword evidence="4" id="KW-0238">DNA-binding</keyword>
<dbReference type="SMART" id="SM00528">
    <property type="entry name" value="HNS"/>
    <property type="match status" value="1"/>
</dbReference>
<comment type="similarity">
    <text evidence="2">Belongs to the histone-like protein H-NS family.</text>
</comment>
<dbReference type="GO" id="GO:0005829">
    <property type="term" value="C:cytosol"/>
    <property type="evidence" value="ECO:0007669"/>
    <property type="project" value="TreeGrafter"/>
</dbReference>
<comment type="subcellular location">
    <subcellularLocation>
        <location evidence="1">Cytoplasm</location>
        <location evidence="1">Nucleoid</location>
    </subcellularLocation>
</comment>
<protein>
    <submittedName>
        <fullName evidence="7">Histidinol phosphate phosphatase</fullName>
    </submittedName>
</protein>
<dbReference type="AlphaFoldDB" id="A0A370E102"/>
<keyword evidence="3" id="KW-0963">Cytoplasm</keyword>
<dbReference type="GO" id="GO:0001217">
    <property type="term" value="F:DNA-binding transcription repressor activity"/>
    <property type="evidence" value="ECO:0007669"/>
    <property type="project" value="TreeGrafter"/>
</dbReference>
<evidence type="ECO:0000256" key="1">
    <source>
        <dbReference type="ARBA" id="ARBA00004453"/>
    </source>
</evidence>
<feature type="region of interest" description="Disordered" evidence="5">
    <location>
        <begin position="62"/>
        <end position="82"/>
    </location>
</feature>
<evidence type="ECO:0000259" key="6">
    <source>
        <dbReference type="SMART" id="SM00528"/>
    </source>
</evidence>
<dbReference type="Gene3D" id="4.10.430.10">
    <property type="entry name" value="Histone-like protein H-NS, C-terminal domain"/>
    <property type="match status" value="1"/>
</dbReference>
<feature type="domain" description="DNA-binding protein H-NS-like C-terminal" evidence="6">
    <location>
        <begin position="58"/>
        <end position="105"/>
    </location>
</feature>
<evidence type="ECO:0000313" key="7">
    <source>
        <dbReference type="EMBL" id="RDH93272.1"/>
    </source>
</evidence>